<dbReference type="Proteomes" id="UP000523000">
    <property type="component" value="Unassembled WGS sequence"/>
</dbReference>
<proteinExistence type="predicted"/>
<sequence>MTNRPSGRSSKRIRMSLMVAEALNGGWTSGRATMPGRGSTAKFSWESSWPVILSQ</sequence>
<reference evidence="1 2" key="1">
    <citation type="submission" date="2020-08" db="EMBL/GenBank/DDBJ databases">
        <title>Sequencing the genomes of 1000 actinobacteria strains.</title>
        <authorList>
            <person name="Klenk H.-P."/>
        </authorList>
    </citation>
    <scope>NUCLEOTIDE SEQUENCE [LARGE SCALE GENOMIC DNA]</scope>
    <source>
        <strain evidence="1 2">DSM 22826</strain>
    </source>
</reference>
<evidence type="ECO:0000313" key="1">
    <source>
        <dbReference type="EMBL" id="MBB2995138.1"/>
    </source>
</evidence>
<dbReference type="AlphaFoldDB" id="A0A839QFS4"/>
<accession>A0A839QFS4</accession>
<evidence type="ECO:0000313" key="2">
    <source>
        <dbReference type="Proteomes" id="UP000523000"/>
    </source>
</evidence>
<protein>
    <submittedName>
        <fullName evidence="1">Uncharacterized protein</fullName>
    </submittedName>
</protein>
<name>A0A839QFS4_9MICC</name>
<dbReference type="EMBL" id="JACHVS010000001">
    <property type="protein sequence ID" value="MBB2995138.1"/>
    <property type="molecule type" value="Genomic_DNA"/>
</dbReference>
<comment type="caution">
    <text evidence="1">The sequence shown here is derived from an EMBL/GenBank/DDBJ whole genome shotgun (WGS) entry which is preliminary data.</text>
</comment>
<gene>
    <name evidence="1" type="ORF">E9229_001329</name>
</gene>
<keyword evidence="2" id="KW-1185">Reference proteome</keyword>
<organism evidence="1 2">
    <name type="scientific">Paeniglutamicibacter cryotolerans</name>
    <dbReference type="NCBI Taxonomy" id="670079"/>
    <lineage>
        <taxon>Bacteria</taxon>
        <taxon>Bacillati</taxon>
        <taxon>Actinomycetota</taxon>
        <taxon>Actinomycetes</taxon>
        <taxon>Micrococcales</taxon>
        <taxon>Micrococcaceae</taxon>
        <taxon>Paeniglutamicibacter</taxon>
    </lineage>
</organism>